<feature type="domain" description="C2H2-type" evidence="10">
    <location>
        <begin position="428"/>
        <end position="453"/>
    </location>
</feature>
<dbReference type="AlphaFoldDB" id="U5EQX2"/>
<feature type="domain" description="C2H2-type" evidence="10">
    <location>
        <begin position="72"/>
        <end position="99"/>
    </location>
</feature>
<dbReference type="Pfam" id="PF13912">
    <property type="entry name" value="zf-C2H2_6"/>
    <property type="match status" value="1"/>
</dbReference>
<feature type="domain" description="C2H2-type" evidence="10">
    <location>
        <begin position="193"/>
        <end position="215"/>
    </location>
</feature>
<feature type="domain" description="C2H2-type" evidence="10">
    <location>
        <begin position="342"/>
        <end position="369"/>
    </location>
</feature>
<feature type="domain" description="C2H2-type" evidence="10">
    <location>
        <begin position="252"/>
        <end position="279"/>
    </location>
</feature>
<dbReference type="InterPro" id="IPR050636">
    <property type="entry name" value="C2H2-ZF_domain-containing"/>
</dbReference>
<keyword evidence="6" id="KW-0805">Transcription regulation</keyword>
<dbReference type="GO" id="GO:0005634">
    <property type="term" value="C:nucleus"/>
    <property type="evidence" value="ECO:0007669"/>
    <property type="project" value="UniProtKB-SubCell"/>
</dbReference>
<dbReference type="InterPro" id="IPR036236">
    <property type="entry name" value="Znf_C2H2_sf"/>
</dbReference>
<keyword evidence="3" id="KW-0677">Repeat</keyword>
<keyword evidence="8" id="KW-0539">Nucleus</keyword>
<evidence type="ECO:0000256" key="2">
    <source>
        <dbReference type="ARBA" id="ARBA00022723"/>
    </source>
</evidence>
<dbReference type="FunFam" id="3.30.160.60:FF:000100">
    <property type="entry name" value="Zinc finger 45-like"/>
    <property type="match status" value="1"/>
</dbReference>
<dbReference type="PROSITE" id="PS50157">
    <property type="entry name" value="ZINC_FINGER_C2H2_2"/>
    <property type="match status" value="10"/>
</dbReference>
<evidence type="ECO:0000259" key="10">
    <source>
        <dbReference type="PROSITE" id="PS50157"/>
    </source>
</evidence>
<keyword evidence="2" id="KW-0479">Metal-binding</keyword>
<evidence type="ECO:0000256" key="8">
    <source>
        <dbReference type="ARBA" id="ARBA00023242"/>
    </source>
</evidence>
<evidence type="ECO:0000313" key="11">
    <source>
        <dbReference type="EMBL" id="JAB55851.1"/>
    </source>
</evidence>
<dbReference type="InterPro" id="IPR013087">
    <property type="entry name" value="Znf_C2H2_type"/>
</dbReference>
<accession>U5EQX2</accession>
<reference evidence="11" key="1">
    <citation type="journal article" date="2014" name="Insect Biochem. Mol. Biol.">
        <title>An insight into the sialome of the frog biting fly, Corethrella appendiculata.</title>
        <authorList>
            <person name="Ribeiro J.M.C."/>
            <person name="Chagas A.C."/>
            <person name="Pham V.M."/>
            <person name="Lounibos L.P."/>
            <person name="Calvo E."/>
        </authorList>
    </citation>
    <scope>NUCLEOTIDE SEQUENCE</scope>
    <source>
        <tissue evidence="11">Salivary glands</tissue>
    </source>
</reference>
<keyword evidence="7" id="KW-0804">Transcription</keyword>
<evidence type="ECO:0000256" key="4">
    <source>
        <dbReference type="ARBA" id="ARBA00022771"/>
    </source>
</evidence>
<feature type="domain" description="C2H2-type" evidence="10">
    <location>
        <begin position="129"/>
        <end position="156"/>
    </location>
</feature>
<dbReference type="PROSITE" id="PS00028">
    <property type="entry name" value="ZINC_FINGER_C2H2_1"/>
    <property type="match status" value="8"/>
</dbReference>
<feature type="domain" description="C2H2-type" evidence="10">
    <location>
        <begin position="280"/>
        <end position="306"/>
    </location>
</feature>
<feature type="domain" description="C2H2-type" evidence="10">
    <location>
        <begin position="400"/>
        <end position="427"/>
    </location>
</feature>
<dbReference type="PANTHER" id="PTHR47772">
    <property type="entry name" value="ZINC FINGER PROTEIN 200"/>
    <property type="match status" value="1"/>
</dbReference>
<dbReference type="SMART" id="SM00355">
    <property type="entry name" value="ZnF_C2H2"/>
    <property type="match status" value="16"/>
</dbReference>
<sequence length="492" mass="58708">LKEHFDENHSQEQNYKCEKCNSTKEFHGSKQYAKHMFFKHLTNFKCQECNRVFTSSDSLQKHFEKIHSSLTYKCKYCDRTFDTHMKRTRHLERHRYRKEEANCEICGQVFDDMRRLKSHKVNKHPEKMYTCSICSKSFPTNTILKNHIATHNQKEYFCDICSYKTTTHMSLKTHLQTHEASFKQIEYDPERPHQCKICFKAFKIAHHLKYHMYSHEPPIQCEICSKSVAKRYFEFHLKSHVIVQEADETTDLYCHSCKKLFSNRQHFNEHMDKHAGRSNYNCEVCERKFTTKSSYLAHINNPNIHSRFFKCDICSITMKTKEFLDQHNLEKHSREQNKDSSYACNICNKVFTLQYVLDSHLLSHEPKEKCEICSKLIGKRHFKDHLKLHKREEAANPNDLYCHICKKAFSATRIFKEHMDAHAGRLNYECEECGRKFSQKHSFKKHIQSPNSHRIYNCNTCSLTFKGLVLFEEHKRDKHPKSDSLNEETTKN</sequence>
<evidence type="ECO:0000256" key="3">
    <source>
        <dbReference type="ARBA" id="ARBA00022737"/>
    </source>
</evidence>
<evidence type="ECO:0000256" key="6">
    <source>
        <dbReference type="ARBA" id="ARBA00023015"/>
    </source>
</evidence>
<dbReference type="Pfam" id="PF13894">
    <property type="entry name" value="zf-C2H2_4"/>
    <property type="match status" value="1"/>
</dbReference>
<organism evidence="11">
    <name type="scientific">Corethrella appendiculata</name>
    <dbReference type="NCBI Taxonomy" id="1370023"/>
    <lineage>
        <taxon>Eukaryota</taxon>
        <taxon>Metazoa</taxon>
        <taxon>Ecdysozoa</taxon>
        <taxon>Arthropoda</taxon>
        <taxon>Hexapoda</taxon>
        <taxon>Insecta</taxon>
        <taxon>Pterygota</taxon>
        <taxon>Neoptera</taxon>
        <taxon>Endopterygota</taxon>
        <taxon>Diptera</taxon>
        <taxon>Nematocera</taxon>
        <taxon>Culicoidea</taxon>
        <taxon>Chaoboridae</taxon>
        <taxon>Corethrella</taxon>
    </lineage>
</organism>
<dbReference type="SUPFAM" id="SSF57667">
    <property type="entry name" value="beta-beta-alpha zinc fingers"/>
    <property type="match status" value="6"/>
</dbReference>
<dbReference type="Gene3D" id="3.30.160.60">
    <property type="entry name" value="Classic Zinc Finger"/>
    <property type="match status" value="8"/>
</dbReference>
<evidence type="ECO:0000256" key="5">
    <source>
        <dbReference type="ARBA" id="ARBA00022833"/>
    </source>
</evidence>
<proteinExistence type="evidence at transcript level"/>
<evidence type="ECO:0000256" key="9">
    <source>
        <dbReference type="PROSITE-ProRule" id="PRU00042"/>
    </source>
</evidence>
<feature type="domain" description="C2H2-type" evidence="10">
    <location>
        <begin position="309"/>
        <end position="337"/>
    </location>
</feature>
<dbReference type="PANTHER" id="PTHR47772:SF13">
    <property type="entry name" value="GASTRULA ZINC FINGER PROTEIN XLCGF49.1-LIKE-RELATED"/>
    <property type="match status" value="1"/>
</dbReference>
<dbReference type="GO" id="GO:0008270">
    <property type="term" value="F:zinc ion binding"/>
    <property type="evidence" value="ECO:0007669"/>
    <property type="project" value="UniProtKB-KW"/>
</dbReference>
<keyword evidence="5" id="KW-0862">Zinc</keyword>
<name>U5EQX2_9DIPT</name>
<comment type="subcellular location">
    <subcellularLocation>
        <location evidence="1">Nucleus</location>
    </subcellularLocation>
</comment>
<feature type="domain" description="C2H2-type" evidence="10">
    <location>
        <begin position="44"/>
        <end position="72"/>
    </location>
</feature>
<dbReference type="Pfam" id="PF00096">
    <property type="entry name" value="zf-C2H2"/>
    <property type="match status" value="2"/>
</dbReference>
<evidence type="ECO:0000256" key="7">
    <source>
        <dbReference type="ARBA" id="ARBA00023163"/>
    </source>
</evidence>
<dbReference type="EMBL" id="GANO01004020">
    <property type="protein sequence ID" value="JAB55851.1"/>
    <property type="molecule type" value="mRNA"/>
</dbReference>
<evidence type="ECO:0000256" key="1">
    <source>
        <dbReference type="ARBA" id="ARBA00004123"/>
    </source>
</evidence>
<protein>
    <submittedName>
        <fullName evidence="11">Putative nucleic acid binding protein</fullName>
    </submittedName>
</protein>
<feature type="non-terminal residue" evidence="11">
    <location>
        <position position="1"/>
    </location>
</feature>
<keyword evidence="4 9" id="KW-0863">Zinc-finger</keyword>
<dbReference type="Pfam" id="PF12874">
    <property type="entry name" value="zf-met"/>
    <property type="match status" value="1"/>
</dbReference>